<feature type="transmembrane region" description="Helical" evidence="1">
    <location>
        <begin position="74"/>
        <end position="96"/>
    </location>
</feature>
<dbReference type="AlphaFoldDB" id="A0A0G0DER5"/>
<protein>
    <recommendedName>
        <fullName evidence="4">DUF304 domain-containing protein</fullName>
    </recommendedName>
</protein>
<evidence type="ECO:0008006" key="4">
    <source>
        <dbReference type="Google" id="ProtNLM"/>
    </source>
</evidence>
<evidence type="ECO:0000313" key="3">
    <source>
        <dbReference type="Proteomes" id="UP000034004"/>
    </source>
</evidence>
<evidence type="ECO:0000313" key="2">
    <source>
        <dbReference type="EMBL" id="KKP61720.1"/>
    </source>
</evidence>
<keyword evidence="1" id="KW-1133">Transmembrane helix</keyword>
<dbReference type="EMBL" id="LBPR01000008">
    <property type="protein sequence ID" value="KKP61720.1"/>
    <property type="molecule type" value="Genomic_DNA"/>
</dbReference>
<evidence type="ECO:0000256" key="1">
    <source>
        <dbReference type="SAM" id="Phobius"/>
    </source>
</evidence>
<dbReference type="STRING" id="1618484.UR56_C0008G0024"/>
<feature type="transmembrane region" description="Helical" evidence="1">
    <location>
        <begin position="43"/>
        <end position="62"/>
    </location>
</feature>
<organism evidence="2 3">
    <name type="scientific">Candidatus Roizmanbacteria bacterium GW2011_GWC2_34_23</name>
    <dbReference type="NCBI Taxonomy" id="1618484"/>
    <lineage>
        <taxon>Bacteria</taxon>
        <taxon>Candidatus Roizmaniibacteriota</taxon>
    </lineage>
</organism>
<accession>A0A0G0DER5</accession>
<sequence length="183" mass="21439">MENNNKKSSAFYSYILNPDIKFDTQEDGEKIYLLLRSHPFTQLRWVLTSILFFILFFVFNFFPQSFFNLGQILIINLFFIVFILSYIWFNILNWYFNVGIITNKRVIDIDFYAVLYKEITNAQLGRIEDTTVKSGGYIESFFDYGSIFVQTAGTEANVEFINVPHPSDAVQIINKLLSKKHGF</sequence>
<gene>
    <name evidence="2" type="ORF">UR56_C0008G0024</name>
</gene>
<proteinExistence type="predicted"/>
<dbReference type="Proteomes" id="UP000034004">
    <property type="component" value="Unassembled WGS sequence"/>
</dbReference>
<keyword evidence="1" id="KW-0812">Transmembrane</keyword>
<keyword evidence="1" id="KW-0472">Membrane</keyword>
<name>A0A0G0DER5_9BACT</name>
<comment type="caution">
    <text evidence="2">The sequence shown here is derived from an EMBL/GenBank/DDBJ whole genome shotgun (WGS) entry which is preliminary data.</text>
</comment>
<reference evidence="2 3" key="1">
    <citation type="journal article" date="2015" name="Nature">
        <title>rRNA introns, odd ribosomes, and small enigmatic genomes across a large radiation of phyla.</title>
        <authorList>
            <person name="Brown C.T."/>
            <person name="Hug L.A."/>
            <person name="Thomas B.C."/>
            <person name="Sharon I."/>
            <person name="Castelle C.J."/>
            <person name="Singh A."/>
            <person name="Wilkins M.J."/>
            <person name="Williams K.H."/>
            <person name="Banfield J.F."/>
        </authorList>
    </citation>
    <scope>NUCLEOTIDE SEQUENCE [LARGE SCALE GENOMIC DNA]</scope>
</reference>